<dbReference type="VEuPathDB" id="MicrosporidiaDB:EHP00_1220"/>
<dbReference type="SUPFAM" id="SSF56235">
    <property type="entry name" value="N-terminal nucleophile aminohydrolases (Ntn hydrolases)"/>
    <property type="match status" value="1"/>
</dbReference>
<dbReference type="PANTHER" id="PTHR11599">
    <property type="entry name" value="PROTEASOME SUBUNIT ALPHA/BETA"/>
    <property type="match status" value="1"/>
</dbReference>
<keyword evidence="3" id="KW-1185">Reference proteome</keyword>
<dbReference type="Proteomes" id="UP000192758">
    <property type="component" value="Unassembled WGS sequence"/>
</dbReference>
<proteinExistence type="predicted"/>
<dbReference type="AlphaFoldDB" id="A0A1W0E808"/>
<dbReference type="InterPro" id="IPR001353">
    <property type="entry name" value="Proteasome_sua/b"/>
</dbReference>
<protein>
    <submittedName>
        <fullName evidence="2">PRE5</fullName>
    </submittedName>
</protein>
<dbReference type="InterPro" id="IPR050115">
    <property type="entry name" value="Proteasome_alpha"/>
</dbReference>
<comment type="caution">
    <text evidence="2">The sequence shown here is derived from an EMBL/GenBank/DDBJ whole genome shotgun (WGS) entry which is preliminary data.</text>
</comment>
<dbReference type="Pfam" id="PF00227">
    <property type="entry name" value="Proteasome"/>
    <property type="match status" value="1"/>
</dbReference>
<dbReference type="GO" id="GO:0051603">
    <property type="term" value="P:proteolysis involved in protein catabolic process"/>
    <property type="evidence" value="ECO:0007669"/>
    <property type="project" value="InterPro"/>
</dbReference>
<dbReference type="GO" id="GO:0005839">
    <property type="term" value="C:proteasome core complex"/>
    <property type="evidence" value="ECO:0007669"/>
    <property type="project" value="InterPro"/>
</dbReference>
<dbReference type="EMBL" id="MNPJ01000010">
    <property type="protein sequence ID" value="OQS55385.1"/>
    <property type="molecule type" value="Genomic_DNA"/>
</dbReference>
<accession>A0A1W0E808</accession>
<reference evidence="2 3" key="1">
    <citation type="journal article" date="2017" name="Environ. Microbiol.">
        <title>Decay of the glycolytic pathway and adaptation to intranuclear parasitism within Enterocytozoonidae microsporidia.</title>
        <authorList>
            <person name="Wiredu Boakye D."/>
            <person name="Jaroenlak P."/>
            <person name="Prachumwat A."/>
            <person name="Williams T.A."/>
            <person name="Bateman K.S."/>
            <person name="Itsathitphaisarn O."/>
            <person name="Sritunyalucksana K."/>
            <person name="Paszkiewicz K.H."/>
            <person name="Moore K.A."/>
            <person name="Stentiford G.D."/>
            <person name="Williams B.A."/>
        </authorList>
    </citation>
    <scope>NUCLEOTIDE SEQUENCE [LARGE SCALE GENOMIC DNA]</scope>
    <source>
        <strain evidence="2 3">TH1</strain>
    </source>
</reference>
<name>A0A1W0E808_9MICR</name>
<gene>
    <name evidence="2" type="primary">PRE5</name>
    <name evidence="2" type="ORF">EHP00_1220</name>
</gene>
<evidence type="ECO:0000313" key="3">
    <source>
        <dbReference type="Proteomes" id="UP000192758"/>
    </source>
</evidence>
<dbReference type="OrthoDB" id="431557at2759"/>
<sequence>MSNNKQYAPYNIYAPDGNIFQLKYAHAATELGNTTVGLTNGQIAVLMVHKPKTNKYALDSLHKITKIGKNGLFAFSGVTNDGIKYIDYLQHNVLAENITKDREIHPIYVFDDLCYEMAYNALSNQRLYGASGILICEFEGKLHITEVVPNSSVIAVKGTSIGARNQSAKTILSVHADDLEEFDEGKLIETCHKALINAHPDAKEPLVGDQVECYVVKVGEKPRQIVL</sequence>
<dbReference type="InterPro" id="IPR029055">
    <property type="entry name" value="Ntn_hydrolases_N"/>
</dbReference>
<evidence type="ECO:0000256" key="1">
    <source>
        <dbReference type="ARBA" id="ARBA00022942"/>
    </source>
</evidence>
<evidence type="ECO:0000313" key="2">
    <source>
        <dbReference type="EMBL" id="OQS55385.1"/>
    </source>
</evidence>
<keyword evidence="1" id="KW-0647">Proteasome</keyword>
<organism evidence="2 3">
    <name type="scientific">Ecytonucleospora hepatopenaei</name>
    <dbReference type="NCBI Taxonomy" id="646526"/>
    <lineage>
        <taxon>Eukaryota</taxon>
        <taxon>Fungi</taxon>
        <taxon>Fungi incertae sedis</taxon>
        <taxon>Microsporidia</taxon>
        <taxon>Enterocytozoonidae</taxon>
        <taxon>Ecytonucleospora</taxon>
    </lineage>
</organism>
<dbReference type="Gene3D" id="3.60.20.10">
    <property type="entry name" value="Glutamine Phosphoribosylpyrophosphate, subunit 1, domain 1"/>
    <property type="match status" value="1"/>
</dbReference>
<dbReference type="STRING" id="646526.A0A1W0E808"/>